<dbReference type="Proteomes" id="UP000835052">
    <property type="component" value="Unassembled WGS sequence"/>
</dbReference>
<feature type="region of interest" description="Disordered" evidence="1">
    <location>
        <begin position="349"/>
        <end position="368"/>
    </location>
</feature>
<keyword evidence="3" id="KW-1185">Reference proteome</keyword>
<accession>A0A8S1GNF5</accession>
<dbReference type="EMBL" id="CAJGYM010000001">
    <property type="protein sequence ID" value="CAD6184504.1"/>
    <property type="molecule type" value="Genomic_DNA"/>
</dbReference>
<gene>
    <name evidence="2" type="ORF">CAUJ_LOCUS423</name>
</gene>
<dbReference type="OrthoDB" id="5828183at2759"/>
<comment type="caution">
    <text evidence="2">The sequence shown here is derived from an EMBL/GenBank/DDBJ whole genome shotgun (WGS) entry which is preliminary data.</text>
</comment>
<feature type="region of interest" description="Disordered" evidence="1">
    <location>
        <begin position="302"/>
        <end position="324"/>
    </location>
</feature>
<protein>
    <submittedName>
        <fullName evidence="2">Uncharacterized protein</fullName>
    </submittedName>
</protein>
<feature type="region of interest" description="Disordered" evidence="1">
    <location>
        <begin position="163"/>
        <end position="186"/>
    </location>
</feature>
<evidence type="ECO:0000313" key="3">
    <source>
        <dbReference type="Proteomes" id="UP000835052"/>
    </source>
</evidence>
<evidence type="ECO:0000313" key="2">
    <source>
        <dbReference type="EMBL" id="CAD6184504.1"/>
    </source>
</evidence>
<feature type="compositionally biased region" description="Low complexity" evidence="1">
    <location>
        <begin position="163"/>
        <end position="184"/>
    </location>
</feature>
<name>A0A8S1GNF5_9PELO</name>
<organism evidence="2 3">
    <name type="scientific">Caenorhabditis auriculariae</name>
    <dbReference type="NCBI Taxonomy" id="2777116"/>
    <lineage>
        <taxon>Eukaryota</taxon>
        <taxon>Metazoa</taxon>
        <taxon>Ecdysozoa</taxon>
        <taxon>Nematoda</taxon>
        <taxon>Chromadorea</taxon>
        <taxon>Rhabditida</taxon>
        <taxon>Rhabditina</taxon>
        <taxon>Rhabditomorpha</taxon>
        <taxon>Rhabditoidea</taxon>
        <taxon>Rhabditidae</taxon>
        <taxon>Peloderinae</taxon>
        <taxon>Caenorhabditis</taxon>
    </lineage>
</organism>
<sequence>MQDDDVTKCRAYVLCVTVDDRSLIFVVRSTACYLHAIIAESKNAELSTGCPRVCCLPDYSYNGALQGTKREMGDEVVADGVPPEPPPRDYFSSFAGDDRLRLRLEACRDGLLQLDVMRTKHTHMMEQLRCRLPVIPGNEDVMAREKKFRDILDRSSIQSVDSGVSSFGQTTLASTRSSSPALSSNEDLSSDYATIIKQPLHTYEMPPTMPYSTFRKISLENEYKPIVTSRSCHRGVWQVPQRPKSMYDSANSPNDFLSNQSPYVDSHIFQKHRHAFAPSGAPNRPDHATRSFARPFEELQNAKIAPNPSPNQRRLRTAQKPEVVRKSKVEKADVMFRANCVYLEATTPQSQRRTRLRFSPSRSPPTRKAFFATNCRSSQSESPLYASPCKIRSRMEPSQEVVSAPLPPQSHKFAAKPFFPSRTTANRLAAPTWTQSQPL</sequence>
<evidence type="ECO:0000256" key="1">
    <source>
        <dbReference type="SAM" id="MobiDB-lite"/>
    </source>
</evidence>
<proteinExistence type="predicted"/>
<reference evidence="2" key="1">
    <citation type="submission" date="2020-10" db="EMBL/GenBank/DDBJ databases">
        <authorList>
            <person name="Kikuchi T."/>
        </authorList>
    </citation>
    <scope>NUCLEOTIDE SEQUENCE</scope>
    <source>
        <strain evidence="2">NKZ352</strain>
    </source>
</reference>
<dbReference type="AlphaFoldDB" id="A0A8S1GNF5"/>